<evidence type="ECO:0000256" key="7">
    <source>
        <dbReference type="SAM" id="MobiDB-lite"/>
    </source>
</evidence>
<evidence type="ECO:0000256" key="1">
    <source>
        <dbReference type="ARBA" id="ARBA00004651"/>
    </source>
</evidence>
<dbReference type="InterPro" id="IPR020846">
    <property type="entry name" value="MFS_dom"/>
</dbReference>
<keyword evidence="2" id="KW-0813">Transport</keyword>
<feature type="transmembrane region" description="Helical" evidence="8">
    <location>
        <begin position="309"/>
        <end position="331"/>
    </location>
</feature>
<feature type="transmembrane region" description="Helical" evidence="8">
    <location>
        <begin position="429"/>
        <end position="453"/>
    </location>
</feature>
<feature type="transmembrane region" description="Helical" evidence="8">
    <location>
        <begin position="235"/>
        <end position="255"/>
    </location>
</feature>
<evidence type="ECO:0000259" key="9">
    <source>
        <dbReference type="PROSITE" id="PS50850"/>
    </source>
</evidence>
<dbReference type="Proteomes" id="UP001596074">
    <property type="component" value="Unassembled WGS sequence"/>
</dbReference>
<feature type="transmembrane region" description="Helical" evidence="8">
    <location>
        <begin position="267"/>
        <end position="289"/>
    </location>
</feature>
<sequence length="494" mass="50621">MTAAAGTPRRRAVLATLMAGTLLAPLNSSMVAVALVPVQRHYGTGLASVTWIVTAFYLTACVAQPVMGRIADAAGPRRVFMGGMAVAALAAAAAPFSPTLGALVACRALQAVGGATAFPCAMVMLRRPGFGGGRALTGIAAVNTISGAVGPVLGGVLVAAGGWTWIFWVNLPLTAAALVSAALLFDRDARSAGRPSSGRPSRRRALGGIDAPGIALFAAAVVGLLDMMLTLPTGGFLRGLLLFAVATALFVVWELRARTPFIDLRALAGAGGLTGVYVLFILFNLAYYGAFYGLPHWFQETRHFTTGQAGLLILPIAATGALVTVLAPALLRRVRLRHALMAGSLTLVAGLGGIIAFTPGTPVALLVADGVLLGLPYGLCNLGLQWLMHERAPDRLAGVAGGLFQSCRYLGAIAAVGLVGALAPRSPDAPAGITDLGIAMTATAVVLCAVMAADLRRHRDGREAPGSGRPFEIDSNPRLAQADTRSSASEVDHA</sequence>
<evidence type="ECO:0000256" key="2">
    <source>
        <dbReference type="ARBA" id="ARBA00022448"/>
    </source>
</evidence>
<feature type="transmembrane region" description="Helical" evidence="8">
    <location>
        <begin position="137"/>
        <end position="159"/>
    </location>
</feature>
<dbReference type="EMBL" id="JBHSON010000002">
    <property type="protein sequence ID" value="MFC5744266.1"/>
    <property type="molecule type" value="Genomic_DNA"/>
</dbReference>
<dbReference type="PANTHER" id="PTHR42718:SF46">
    <property type="entry name" value="BLR6921 PROTEIN"/>
    <property type="match status" value="1"/>
</dbReference>
<keyword evidence="4 8" id="KW-0812">Transmembrane</keyword>
<feature type="compositionally biased region" description="Polar residues" evidence="7">
    <location>
        <begin position="483"/>
        <end position="494"/>
    </location>
</feature>
<dbReference type="RefSeq" id="WP_378279281.1">
    <property type="nucleotide sequence ID" value="NZ_JBHSON010000002.1"/>
</dbReference>
<feature type="transmembrane region" description="Helical" evidence="8">
    <location>
        <begin position="79"/>
        <end position="96"/>
    </location>
</feature>
<evidence type="ECO:0000313" key="11">
    <source>
        <dbReference type="Proteomes" id="UP001596074"/>
    </source>
</evidence>
<dbReference type="InterPro" id="IPR036259">
    <property type="entry name" value="MFS_trans_sf"/>
</dbReference>
<keyword evidence="6 8" id="KW-0472">Membrane</keyword>
<dbReference type="Gene3D" id="1.20.1250.20">
    <property type="entry name" value="MFS general substrate transporter like domains"/>
    <property type="match status" value="1"/>
</dbReference>
<feature type="transmembrane region" description="Helical" evidence="8">
    <location>
        <begin position="363"/>
        <end position="384"/>
    </location>
</feature>
<comment type="caution">
    <text evidence="10">The sequence shown here is derived from an EMBL/GenBank/DDBJ whole genome shotgun (WGS) entry which is preliminary data.</text>
</comment>
<feature type="domain" description="Major facilitator superfamily (MFS) profile" evidence="9">
    <location>
        <begin position="13"/>
        <end position="460"/>
    </location>
</feature>
<feature type="transmembrane region" description="Helical" evidence="8">
    <location>
        <begin position="165"/>
        <end position="185"/>
    </location>
</feature>
<dbReference type="Pfam" id="PF07690">
    <property type="entry name" value="MFS_1"/>
    <property type="match status" value="1"/>
</dbReference>
<evidence type="ECO:0000256" key="5">
    <source>
        <dbReference type="ARBA" id="ARBA00022989"/>
    </source>
</evidence>
<dbReference type="InterPro" id="IPR011701">
    <property type="entry name" value="MFS"/>
</dbReference>
<dbReference type="SUPFAM" id="SSF103473">
    <property type="entry name" value="MFS general substrate transporter"/>
    <property type="match status" value="1"/>
</dbReference>
<keyword evidence="5 8" id="KW-1133">Transmembrane helix</keyword>
<dbReference type="Gene3D" id="1.20.1720.10">
    <property type="entry name" value="Multidrug resistance protein D"/>
    <property type="match status" value="1"/>
</dbReference>
<evidence type="ECO:0000313" key="10">
    <source>
        <dbReference type="EMBL" id="MFC5744266.1"/>
    </source>
</evidence>
<protein>
    <submittedName>
        <fullName evidence="10">MFS transporter</fullName>
    </submittedName>
</protein>
<feature type="transmembrane region" description="Helical" evidence="8">
    <location>
        <begin position="44"/>
        <end position="67"/>
    </location>
</feature>
<keyword evidence="11" id="KW-1185">Reference proteome</keyword>
<keyword evidence="3" id="KW-1003">Cell membrane</keyword>
<accession>A0ABW0ZLV5</accession>
<name>A0ABW0ZLV5_9ACTN</name>
<dbReference type="PANTHER" id="PTHR42718">
    <property type="entry name" value="MAJOR FACILITATOR SUPERFAMILY MULTIDRUG TRANSPORTER MFSC"/>
    <property type="match status" value="1"/>
</dbReference>
<evidence type="ECO:0000256" key="8">
    <source>
        <dbReference type="SAM" id="Phobius"/>
    </source>
</evidence>
<feature type="transmembrane region" description="Helical" evidence="8">
    <location>
        <begin position="102"/>
        <end position="125"/>
    </location>
</feature>
<dbReference type="CDD" id="cd17321">
    <property type="entry name" value="MFS_MMR_MDR_like"/>
    <property type="match status" value="1"/>
</dbReference>
<evidence type="ECO:0000256" key="3">
    <source>
        <dbReference type="ARBA" id="ARBA00022475"/>
    </source>
</evidence>
<feature type="transmembrane region" description="Helical" evidence="8">
    <location>
        <begin position="338"/>
        <end position="357"/>
    </location>
</feature>
<feature type="transmembrane region" description="Helical" evidence="8">
    <location>
        <begin position="206"/>
        <end position="229"/>
    </location>
</feature>
<organism evidence="10 11">
    <name type="scientific">Actinomadura rugatobispora</name>
    <dbReference type="NCBI Taxonomy" id="1994"/>
    <lineage>
        <taxon>Bacteria</taxon>
        <taxon>Bacillati</taxon>
        <taxon>Actinomycetota</taxon>
        <taxon>Actinomycetes</taxon>
        <taxon>Streptosporangiales</taxon>
        <taxon>Thermomonosporaceae</taxon>
        <taxon>Actinomadura</taxon>
    </lineage>
</organism>
<comment type="subcellular location">
    <subcellularLocation>
        <location evidence="1">Cell membrane</location>
        <topology evidence="1">Multi-pass membrane protein</topology>
    </subcellularLocation>
</comment>
<feature type="transmembrane region" description="Helical" evidence="8">
    <location>
        <begin position="396"/>
        <end position="423"/>
    </location>
</feature>
<evidence type="ECO:0000256" key="6">
    <source>
        <dbReference type="ARBA" id="ARBA00023136"/>
    </source>
</evidence>
<reference evidence="11" key="1">
    <citation type="journal article" date="2019" name="Int. J. Syst. Evol. Microbiol.">
        <title>The Global Catalogue of Microorganisms (GCM) 10K type strain sequencing project: providing services to taxonomists for standard genome sequencing and annotation.</title>
        <authorList>
            <consortium name="The Broad Institute Genomics Platform"/>
            <consortium name="The Broad Institute Genome Sequencing Center for Infectious Disease"/>
            <person name="Wu L."/>
            <person name="Ma J."/>
        </authorList>
    </citation>
    <scope>NUCLEOTIDE SEQUENCE [LARGE SCALE GENOMIC DNA]</scope>
    <source>
        <strain evidence="11">KCTC 42087</strain>
    </source>
</reference>
<gene>
    <name evidence="10" type="ORF">ACFPZN_01425</name>
</gene>
<dbReference type="PROSITE" id="PS50850">
    <property type="entry name" value="MFS"/>
    <property type="match status" value="1"/>
</dbReference>
<proteinExistence type="predicted"/>
<feature type="region of interest" description="Disordered" evidence="7">
    <location>
        <begin position="460"/>
        <end position="494"/>
    </location>
</feature>
<evidence type="ECO:0000256" key="4">
    <source>
        <dbReference type="ARBA" id="ARBA00022692"/>
    </source>
</evidence>